<dbReference type="Proteomes" id="UP000193083">
    <property type="component" value="Unassembled WGS sequence"/>
</dbReference>
<evidence type="ECO:0000313" key="2">
    <source>
        <dbReference type="EMBL" id="SMH35332.1"/>
    </source>
</evidence>
<organism evidence="2 3">
    <name type="scientific">Mesorhizobium australicum</name>
    <dbReference type="NCBI Taxonomy" id="536018"/>
    <lineage>
        <taxon>Bacteria</taxon>
        <taxon>Pseudomonadati</taxon>
        <taxon>Pseudomonadota</taxon>
        <taxon>Alphaproteobacteria</taxon>
        <taxon>Hyphomicrobiales</taxon>
        <taxon>Phyllobacteriaceae</taxon>
        <taxon>Mesorhizobium</taxon>
    </lineage>
</organism>
<sequence>MSDIAQVPIRTLAYTVSRADALAFAVLRHELTGWDKLRLLLLISAAGLLAGIVPQDIGPVLWWTSIVTILVAAGVAAVVWTNLDVRRKAATLPIVEGQATLDQWEDRLIEHRLPGTRQVDIDRITQVVCTDRHVFIREGALAVIIPLAAFRDQEDMQDFAADIDERSSQAVA</sequence>
<evidence type="ECO:0000256" key="1">
    <source>
        <dbReference type="SAM" id="Phobius"/>
    </source>
</evidence>
<evidence type="ECO:0000313" key="3">
    <source>
        <dbReference type="Proteomes" id="UP000193083"/>
    </source>
</evidence>
<accession>A0A1X7NCF6</accession>
<evidence type="ECO:0008006" key="4">
    <source>
        <dbReference type="Google" id="ProtNLM"/>
    </source>
</evidence>
<name>A0A1X7NCF6_9HYPH</name>
<keyword evidence="3" id="KW-1185">Reference proteome</keyword>
<keyword evidence="1" id="KW-0812">Transmembrane</keyword>
<dbReference type="AlphaFoldDB" id="A0A1X7NCF6"/>
<keyword evidence="1" id="KW-1133">Transmembrane helix</keyword>
<gene>
    <name evidence="2" type="ORF">SAMN02982922_1587</name>
</gene>
<feature type="transmembrane region" description="Helical" evidence="1">
    <location>
        <begin position="60"/>
        <end position="80"/>
    </location>
</feature>
<protein>
    <recommendedName>
        <fullName evidence="4">YcxB-like protein domain-containing protein</fullName>
    </recommendedName>
</protein>
<proteinExistence type="predicted"/>
<dbReference type="RefSeq" id="WP_085463665.1">
    <property type="nucleotide sequence ID" value="NZ_FXBL01000004.1"/>
</dbReference>
<dbReference type="EMBL" id="FXBL01000004">
    <property type="protein sequence ID" value="SMH35332.1"/>
    <property type="molecule type" value="Genomic_DNA"/>
</dbReference>
<keyword evidence="1" id="KW-0472">Membrane</keyword>
<reference evidence="2 3" key="1">
    <citation type="submission" date="2017-04" db="EMBL/GenBank/DDBJ databases">
        <authorList>
            <person name="Afonso C.L."/>
            <person name="Miller P.J."/>
            <person name="Scott M.A."/>
            <person name="Spackman E."/>
            <person name="Goraichik I."/>
            <person name="Dimitrov K.M."/>
            <person name="Suarez D.L."/>
            <person name="Swayne D.E."/>
        </authorList>
    </citation>
    <scope>NUCLEOTIDE SEQUENCE [LARGE SCALE GENOMIC DNA]</scope>
    <source>
        <strain evidence="2 3">B5P</strain>
    </source>
</reference>
<feature type="transmembrane region" description="Helical" evidence="1">
    <location>
        <begin position="37"/>
        <end position="54"/>
    </location>
</feature>